<evidence type="ECO:0000313" key="2">
    <source>
        <dbReference type="Proteomes" id="UP000036367"/>
    </source>
</evidence>
<organism evidence="1 2">
    <name type="scientific">Rhodopirellula islandica</name>
    <dbReference type="NCBI Taxonomy" id="595434"/>
    <lineage>
        <taxon>Bacteria</taxon>
        <taxon>Pseudomonadati</taxon>
        <taxon>Planctomycetota</taxon>
        <taxon>Planctomycetia</taxon>
        <taxon>Pirellulales</taxon>
        <taxon>Pirellulaceae</taxon>
        <taxon>Rhodopirellula</taxon>
    </lineage>
</organism>
<gene>
    <name evidence="1" type="ORF">RISK_001079</name>
</gene>
<keyword evidence="2" id="KW-1185">Reference proteome</keyword>
<dbReference type="STRING" id="595434.RISK_001079"/>
<dbReference type="AlphaFoldDB" id="A0A0J1BJN1"/>
<dbReference type="Proteomes" id="UP000036367">
    <property type="component" value="Unassembled WGS sequence"/>
</dbReference>
<comment type="caution">
    <text evidence="1">The sequence shown here is derived from an EMBL/GenBank/DDBJ whole genome shotgun (WGS) entry which is preliminary data.</text>
</comment>
<accession>A0A0J1BJN1</accession>
<sequence length="38" mass="4135">MERQIDVGAWSLGEGAAATSGDPSLYQTQLTHAKQIRF</sequence>
<protein>
    <submittedName>
        <fullName evidence="1">Uncharacterized protein</fullName>
    </submittedName>
</protein>
<proteinExistence type="predicted"/>
<evidence type="ECO:0000313" key="1">
    <source>
        <dbReference type="EMBL" id="KLU06765.1"/>
    </source>
</evidence>
<reference evidence="1" key="1">
    <citation type="submission" date="2015-05" db="EMBL/GenBank/DDBJ databases">
        <title>Permanent draft genome of Rhodopirellula islandicus K833.</title>
        <authorList>
            <person name="Kizina J."/>
            <person name="Richter M."/>
            <person name="Glockner F.O."/>
            <person name="Harder J."/>
        </authorList>
    </citation>
    <scope>NUCLEOTIDE SEQUENCE [LARGE SCALE GENOMIC DNA]</scope>
    <source>
        <strain evidence="1">K833</strain>
    </source>
</reference>
<dbReference type="EMBL" id="LECT01000010">
    <property type="protein sequence ID" value="KLU06765.1"/>
    <property type="molecule type" value="Genomic_DNA"/>
</dbReference>
<name>A0A0J1BJN1_RHOIS</name>